<keyword evidence="3 6" id="KW-1133">Transmembrane helix</keyword>
<evidence type="ECO:0000256" key="3">
    <source>
        <dbReference type="ARBA" id="ARBA00022989"/>
    </source>
</evidence>
<evidence type="ECO:0000256" key="2">
    <source>
        <dbReference type="ARBA" id="ARBA00022692"/>
    </source>
</evidence>
<evidence type="ECO:0000259" key="7">
    <source>
        <dbReference type="Pfam" id="PF00361"/>
    </source>
</evidence>
<feature type="transmembrane region" description="Helical" evidence="6">
    <location>
        <begin position="17"/>
        <end position="37"/>
    </location>
</feature>
<evidence type="ECO:0000256" key="6">
    <source>
        <dbReference type="SAM" id="Phobius"/>
    </source>
</evidence>
<gene>
    <name evidence="9" type="ORF">NEPTK9_000332</name>
</gene>
<dbReference type="PRINTS" id="PR01434">
    <property type="entry name" value="NADHDHGNASE5"/>
</dbReference>
<protein>
    <submittedName>
        <fullName evidence="9">Uncharacterized protein</fullName>
    </submittedName>
</protein>
<dbReference type="Proteomes" id="UP001194714">
    <property type="component" value="Unassembled WGS sequence"/>
</dbReference>
<comment type="caution">
    <text evidence="9">The sequence shown here is derived from an EMBL/GenBank/DDBJ whole genome shotgun (WGS) entry which is preliminary data.</text>
</comment>
<feature type="domain" description="NADH:quinone oxidoreductase/Mrp antiporter transmembrane" evidence="7">
    <location>
        <begin position="66"/>
        <end position="293"/>
    </location>
</feature>
<feature type="transmembrane region" description="Helical" evidence="6">
    <location>
        <begin position="351"/>
        <end position="376"/>
    </location>
</feature>
<evidence type="ECO:0000313" key="10">
    <source>
        <dbReference type="Proteomes" id="UP001194714"/>
    </source>
</evidence>
<feature type="transmembrane region" description="Helical" evidence="6">
    <location>
        <begin position="388"/>
        <end position="407"/>
    </location>
</feature>
<proteinExistence type="predicted"/>
<dbReference type="RefSeq" id="WP_194847118.1">
    <property type="nucleotide sequence ID" value="NZ_JAAEJV010000004.1"/>
</dbReference>
<feature type="transmembrane region" description="Helical" evidence="6">
    <location>
        <begin position="146"/>
        <end position="164"/>
    </location>
</feature>
<evidence type="ECO:0000259" key="8">
    <source>
        <dbReference type="Pfam" id="PF00662"/>
    </source>
</evidence>
<dbReference type="InterPro" id="IPR001750">
    <property type="entry name" value="ND/Mrp_TM"/>
</dbReference>
<organism evidence="9 10">
    <name type="scientific">Candidatus Neptunichlamydia vexilliferae</name>
    <dbReference type="NCBI Taxonomy" id="1651774"/>
    <lineage>
        <taxon>Bacteria</taxon>
        <taxon>Pseudomonadati</taxon>
        <taxon>Chlamydiota</taxon>
        <taxon>Chlamydiia</taxon>
        <taxon>Parachlamydiales</taxon>
        <taxon>Simkaniaceae</taxon>
        <taxon>Candidatus Neptunichlamydia</taxon>
    </lineage>
</organism>
<feature type="transmembrane region" description="Helical" evidence="6">
    <location>
        <begin position="107"/>
        <end position="125"/>
    </location>
</feature>
<evidence type="ECO:0000256" key="1">
    <source>
        <dbReference type="ARBA" id="ARBA00004127"/>
    </source>
</evidence>
<feature type="transmembrane region" description="Helical" evidence="6">
    <location>
        <begin position="176"/>
        <end position="194"/>
    </location>
</feature>
<dbReference type="EMBL" id="JAAEJV010000004">
    <property type="protein sequence ID" value="MBF5058833.1"/>
    <property type="molecule type" value="Genomic_DNA"/>
</dbReference>
<evidence type="ECO:0000256" key="4">
    <source>
        <dbReference type="ARBA" id="ARBA00023136"/>
    </source>
</evidence>
<evidence type="ECO:0000256" key="5">
    <source>
        <dbReference type="RuleBase" id="RU000320"/>
    </source>
</evidence>
<feature type="transmembrane region" description="Helical" evidence="6">
    <location>
        <begin position="206"/>
        <end position="224"/>
    </location>
</feature>
<dbReference type="PANTHER" id="PTHR42829">
    <property type="entry name" value="NADH-UBIQUINONE OXIDOREDUCTASE CHAIN 5"/>
    <property type="match status" value="1"/>
</dbReference>
<sequence>MFNMIETLSNFFYVDRLALLLMGLIGFLGLCIAYFASKYLKGDTLYNRFFVLLACLITSLTTLVIADHLALFAAAWGLSNFLLVKMMIHKGSWAAARASGRLAWKNFLMGCGAMVAAFIWIYTLTGETSIQQVIKTSLPLASRTGILTLLAMTALSQSAIWPFHKWLISSLNSPTPVSAMMHAGLVNGGGFLLARFAPLYLGDSMVLTAIFALGMLTAIGGTLWKLVQSDVKRQLACSTIGQMGFMMVQCGLGLFPAAIVHLCYHGVFKAYLFLASGGAAQEKRFDLKRVFHLPSILIALGCGCLGAATFSWVNHFEWIPKDTTLFLVVIGFIVSCQGALALLGNQPFKKLPLALCASPALGLIYGVSVYGVKLFLNGELFTAPTPLHALHLIALMLLLSSWLIHLFKLPLKRWVKQEWLLKGYVSLLNQSQPDQATITSFKKGYTYKAGKS</sequence>
<keyword evidence="2 5" id="KW-0812">Transmembrane</keyword>
<dbReference type="InterPro" id="IPR003945">
    <property type="entry name" value="NU5C-like"/>
</dbReference>
<feature type="domain" description="NADH-Ubiquinone oxidoreductase (complex I) chain 5 N-terminal" evidence="8">
    <location>
        <begin position="12"/>
        <end position="50"/>
    </location>
</feature>
<feature type="transmembrane region" description="Helical" evidence="6">
    <location>
        <begin position="290"/>
        <end position="313"/>
    </location>
</feature>
<feature type="transmembrane region" description="Helical" evidence="6">
    <location>
        <begin position="49"/>
        <end position="76"/>
    </location>
</feature>
<evidence type="ECO:0000313" key="9">
    <source>
        <dbReference type="EMBL" id="MBF5058833.1"/>
    </source>
</evidence>
<keyword evidence="4 6" id="KW-0472">Membrane</keyword>
<feature type="transmembrane region" description="Helical" evidence="6">
    <location>
        <begin position="325"/>
        <end position="344"/>
    </location>
</feature>
<dbReference type="InterPro" id="IPR001516">
    <property type="entry name" value="Proton_antipo_N"/>
</dbReference>
<dbReference type="Pfam" id="PF00662">
    <property type="entry name" value="Proton_antipo_N"/>
    <property type="match status" value="1"/>
</dbReference>
<name>A0ABS0AXH6_9BACT</name>
<dbReference type="PANTHER" id="PTHR42829:SF1">
    <property type="entry name" value="INORGANIC CARBON TRANSPORTER SUBUNIT DABB-RELATED"/>
    <property type="match status" value="1"/>
</dbReference>
<keyword evidence="10" id="KW-1185">Reference proteome</keyword>
<dbReference type="Pfam" id="PF00361">
    <property type="entry name" value="Proton_antipo_M"/>
    <property type="match status" value="1"/>
</dbReference>
<feature type="transmembrane region" description="Helical" evidence="6">
    <location>
        <begin position="244"/>
        <end position="264"/>
    </location>
</feature>
<reference evidence="9 10" key="1">
    <citation type="submission" date="2020-01" db="EMBL/GenBank/DDBJ databases">
        <title>Draft genome sequence of Cand. Neptunochlamydia vexilliferae K9.</title>
        <authorList>
            <person name="Schulz F."/>
            <person name="Koestlbacher S."/>
            <person name="Wascher F."/>
            <person name="Pizzetti I."/>
            <person name="Horn M."/>
        </authorList>
    </citation>
    <scope>NUCLEOTIDE SEQUENCE [LARGE SCALE GENOMIC DNA]</scope>
    <source>
        <strain evidence="9 10">K9</strain>
    </source>
</reference>
<comment type="subcellular location">
    <subcellularLocation>
        <location evidence="1">Endomembrane system</location>
        <topology evidence="1">Multi-pass membrane protein</topology>
    </subcellularLocation>
    <subcellularLocation>
        <location evidence="5">Membrane</location>
        <topology evidence="5">Multi-pass membrane protein</topology>
    </subcellularLocation>
</comment>
<accession>A0ABS0AXH6</accession>